<evidence type="ECO:0000256" key="1">
    <source>
        <dbReference type="SAM" id="Phobius"/>
    </source>
</evidence>
<keyword evidence="1" id="KW-1133">Transmembrane helix</keyword>
<dbReference type="Pfam" id="PF09900">
    <property type="entry name" value="DUF2127"/>
    <property type="match status" value="1"/>
</dbReference>
<keyword evidence="3" id="KW-1185">Reference proteome</keyword>
<dbReference type="InterPro" id="IPR021125">
    <property type="entry name" value="DUF2127"/>
</dbReference>
<gene>
    <name evidence="2" type="ORF">SAMN04488026_10628</name>
</gene>
<feature type="transmembrane region" description="Helical" evidence="1">
    <location>
        <begin position="102"/>
        <end position="120"/>
    </location>
</feature>
<reference evidence="2 3" key="1">
    <citation type="submission" date="2016-10" db="EMBL/GenBank/DDBJ databases">
        <authorList>
            <person name="de Groot N.N."/>
        </authorList>
    </citation>
    <scope>NUCLEOTIDE SEQUENCE [LARGE SCALE GENOMIC DNA]</scope>
    <source>
        <strain evidence="2 3">DSM 25294</strain>
    </source>
</reference>
<keyword evidence="1" id="KW-0812">Transmembrane</keyword>
<accession>A0A1G9GA12</accession>
<dbReference type="STRING" id="571298.SAMN04488026_10628"/>
<feature type="transmembrane region" description="Helical" evidence="1">
    <location>
        <begin position="12"/>
        <end position="34"/>
    </location>
</feature>
<organism evidence="2 3">
    <name type="scientific">Aliiruegeria lutimaris</name>
    <dbReference type="NCBI Taxonomy" id="571298"/>
    <lineage>
        <taxon>Bacteria</taxon>
        <taxon>Pseudomonadati</taxon>
        <taxon>Pseudomonadota</taxon>
        <taxon>Alphaproteobacteria</taxon>
        <taxon>Rhodobacterales</taxon>
        <taxon>Roseobacteraceae</taxon>
        <taxon>Aliiruegeria</taxon>
    </lineage>
</organism>
<evidence type="ECO:0000313" key="2">
    <source>
        <dbReference type="EMBL" id="SDK97506.1"/>
    </source>
</evidence>
<name>A0A1G9GA12_9RHOB</name>
<sequence length="157" mass="17508">MREDLLRDAFRLGLLLKFLHSLIEVVGGLALAFMTHDTVVRMVQVLTAGELLEDPGDMVANTLLHWAVGFGVDAQSFAAWYLMSHGAIKLVLVAAVLAERAWAYPTFIVALAGFIAYQGYRMLLHPTWFLVAITIVDVVVLALAWHEWKQRRAEMSG</sequence>
<keyword evidence="1" id="KW-0472">Membrane</keyword>
<feature type="transmembrane region" description="Helical" evidence="1">
    <location>
        <begin position="126"/>
        <end position="145"/>
    </location>
</feature>
<dbReference type="Proteomes" id="UP000199382">
    <property type="component" value="Unassembled WGS sequence"/>
</dbReference>
<dbReference type="AlphaFoldDB" id="A0A1G9GA12"/>
<protein>
    <submittedName>
        <fullName evidence="2">Uncharacterized membrane protein</fullName>
    </submittedName>
</protein>
<dbReference type="EMBL" id="FNEK01000062">
    <property type="protein sequence ID" value="SDK97506.1"/>
    <property type="molecule type" value="Genomic_DNA"/>
</dbReference>
<evidence type="ECO:0000313" key="3">
    <source>
        <dbReference type="Proteomes" id="UP000199382"/>
    </source>
</evidence>
<proteinExistence type="predicted"/>
<feature type="transmembrane region" description="Helical" evidence="1">
    <location>
        <begin position="78"/>
        <end position="97"/>
    </location>
</feature>
<dbReference type="RefSeq" id="WP_170844680.1">
    <property type="nucleotide sequence ID" value="NZ_FNEK01000062.1"/>
</dbReference>